<dbReference type="RefSeq" id="WP_187747221.1">
    <property type="nucleotide sequence ID" value="NZ_CP060828.1"/>
</dbReference>
<dbReference type="SUPFAM" id="SSF49899">
    <property type="entry name" value="Concanavalin A-like lectins/glucanases"/>
    <property type="match status" value="2"/>
</dbReference>
<evidence type="ECO:0000313" key="5">
    <source>
        <dbReference type="EMBL" id="QNP70204.1"/>
    </source>
</evidence>
<dbReference type="InterPro" id="IPR042837">
    <property type="entry name" value="PTX3"/>
</dbReference>
<keyword evidence="6" id="KW-1185">Reference proteome</keyword>
<dbReference type="Gene3D" id="2.60.40.10">
    <property type="entry name" value="Immunoglobulins"/>
    <property type="match status" value="1"/>
</dbReference>
<dbReference type="EMBL" id="CP060828">
    <property type="protein sequence ID" value="QNP70204.1"/>
    <property type="molecule type" value="Genomic_DNA"/>
</dbReference>
<keyword evidence="1" id="KW-0732">Signal</keyword>
<feature type="domain" description="LamG-like jellyroll fold" evidence="4">
    <location>
        <begin position="822"/>
        <end position="964"/>
    </location>
</feature>
<dbReference type="InterPro" id="IPR006558">
    <property type="entry name" value="LamG-like"/>
</dbReference>
<organism evidence="5 6">
    <name type="scientific">Streptomyces roseirectus</name>
    <dbReference type="NCBI Taxonomy" id="2768066"/>
    <lineage>
        <taxon>Bacteria</taxon>
        <taxon>Bacillati</taxon>
        <taxon>Actinomycetota</taxon>
        <taxon>Actinomycetes</taxon>
        <taxon>Kitasatosporales</taxon>
        <taxon>Streptomycetaceae</taxon>
        <taxon>Streptomyces</taxon>
    </lineage>
</organism>
<evidence type="ECO:0000256" key="2">
    <source>
        <dbReference type="ARBA" id="ARBA00023157"/>
    </source>
</evidence>
<dbReference type="GO" id="GO:0006955">
    <property type="term" value="P:immune response"/>
    <property type="evidence" value="ECO:0007669"/>
    <property type="project" value="InterPro"/>
</dbReference>
<dbReference type="Proteomes" id="UP000516052">
    <property type="component" value="Chromosome"/>
</dbReference>
<dbReference type="Pfam" id="PF13385">
    <property type="entry name" value="Laminin_G_3"/>
    <property type="match status" value="1"/>
</dbReference>
<accession>A0A7H0IBN8</accession>
<dbReference type="SMART" id="SM00560">
    <property type="entry name" value="LamGL"/>
    <property type="match status" value="1"/>
</dbReference>
<sequence length="1211" mass="127814">MALTVVAFPVPQASASGTDSEPAPLSEGQEALAKAQESGRRVEVTGERTEQTTVFANPDGYTFTLEQSIVPVRVAKPGGGWQAPDATLVKASDGTLSPKAAAVRIDLSAGGDTTPLARIEDQGRSLELSWPGTLPTPTLDGPSALYAEVLPGIDLKVTATPESFQPVFVVKTPEAAAAEELKKLTFGLKAEGLDVHEGPAENLIAVDGNGQTVFKAPPARMWDSAGSTTETRTQLVRTTAAETEASADATELDAPAAKALSSKSLEPAQGDAVARMNVEVTEDSLSVIPDGDMLTRTDKASFPVFIDPVVSWGESERTLLRSDGYESYGWDNGDDNQGKGAGKCGTWSGYYCGPGYVQKLYFEFAPDSLKGKKVLDATFRITEPWAFQCSPRVVDLVRTDNISSATTWATRPKERDWMVDVNVSAGRGSLCDPDSPNAQIEFNDDPKQSWENLTPTVADFAAGKFSRLTLEVRAHDESDPSAWKRFKNDATLAVDFVGLPDRPTGVGLATGSGTACEKDITKPAVVSDPEPTLRAVAQTKPGGEKDAQLRIYFDLDHRNTDGTWSDTTAGNGSLRPSTGYAADNAAVALKWSKLTDGTLYRYHAWSWSYYNNGASYLMSPETTAYCYFKVDSTAPKAPRITIGSPYSECLPNSCVAAGRPDQAVTFSLAPNTADTNVVSYEYKLSTASTWSAVSGSTAKVSLVPKRSGTFTFQVRAKDNVGSGRIGATNQVDFLVSNDDQRTGRWNFGEASGAAVDAVTADGGAQNATLAGGAARDDRGRRGTLTRDASGTALTAPVTDKGLALDGSAGHAATSAPVVDTRASYTVSAWARLNGLPDGNKTVLAQEGAYYSGFYLSYQSAVGTWTVRTSPTDDANGNISQQTVVAKQPAVAGAWTHLAMVYDASVKEIRLYVNGKLQGSDPVAPSWAASGPLQIGRALWRDTYTDYFPGSVDEAATWQSALTDEQIADEALLKTSADFNGAELVADWSAERGSGTTVADTTSGYGRSLTLSGGAKLEGESVVLNGTDAAATTAGPVVDDSGSFTATTLVALDGDALLAKGVGYKGQVLGQRTADGSSWGFWYELTGKETVWNEEAAAEKTVPVGFWRFGRLGADGKTFTTVDSTESAVLDSRVRLTGVHNASDGTISLYLGAVQNDDAKAFTAQVGSGDFAVGKGFTGGTWQHYVPGHIAEVRLWAGAMGGFEQIEETVGD</sequence>
<gene>
    <name evidence="5" type="ORF">IAG44_12595</name>
</gene>
<evidence type="ECO:0000259" key="4">
    <source>
        <dbReference type="SMART" id="SM00560"/>
    </source>
</evidence>
<dbReference type="Gene3D" id="2.60.120.200">
    <property type="match status" value="2"/>
</dbReference>
<proteinExistence type="predicted"/>
<dbReference type="InterPro" id="IPR013783">
    <property type="entry name" value="Ig-like_fold"/>
</dbReference>
<evidence type="ECO:0000256" key="1">
    <source>
        <dbReference type="ARBA" id="ARBA00022729"/>
    </source>
</evidence>
<feature type="region of interest" description="Disordered" evidence="3">
    <location>
        <begin position="767"/>
        <end position="792"/>
    </location>
</feature>
<dbReference type="PANTHER" id="PTHR46943">
    <property type="entry name" value="PENTRAXIN-RELATED PROTEIN PTX3"/>
    <property type="match status" value="1"/>
</dbReference>
<feature type="compositionally biased region" description="Basic and acidic residues" evidence="3">
    <location>
        <begin position="37"/>
        <end position="49"/>
    </location>
</feature>
<name>A0A7H0IBN8_9ACTN</name>
<evidence type="ECO:0000256" key="3">
    <source>
        <dbReference type="SAM" id="MobiDB-lite"/>
    </source>
</evidence>
<dbReference type="AlphaFoldDB" id="A0A7H0IBN8"/>
<dbReference type="PANTHER" id="PTHR46943:SF1">
    <property type="entry name" value="PENTRAXIN-RELATED PROTEIN PTX3"/>
    <property type="match status" value="1"/>
</dbReference>
<feature type="region of interest" description="Disordered" evidence="3">
    <location>
        <begin position="8"/>
        <end position="49"/>
    </location>
</feature>
<dbReference type="GO" id="GO:0005975">
    <property type="term" value="P:carbohydrate metabolic process"/>
    <property type="evidence" value="ECO:0007669"/>
    <property type="project" value="UniProtKB-ARBA"/>
</dbReference>
<dbReference type="KEGG" id="sroi:IAG44_12595"/>
<dbReference type="InterPro" id="IPR013320">
    <property type="entry name" value="ConA-like_dom_sf"/>
</dbReference>
<protein>
    <submittedName>
        <fullName evidence="5">Laminin G domain-containing protein</fullName>
    </submittedName>
</protein>
<evidence type="ECO:0000313" key="6">
    <source>
        <dbReference type="Proteomes" id="UP000516052"/>
    </source>
</evidence>
<keyword evidence="2" id="KW-1015">Disulfide bond</keyword>
<reference evidence="5 6" key="1">
    <citation type="submission" date="2020-08" db="EMBL/GenBank/DDBJ databases">
        <title>A novel species.</title>
        <authorList>
            <person name="Gao J."/>
        </authorList>
    </citation>
    <scope>NUCLEOTIDE SEQUENCE [LARGE SCALE GENOMIC DNA]</scope>
    <source>
        <strain evidence="5 6">CRXT-G-22</strain>
    </source>
</reference>